<reference evidence="1" key="1">
    <citation type="submission" date="2022-04" db="EMBL/GenBank/DDBJ databases">
        <title>Genome of the entomopathogenic fungus Entomophthora muscae.</title>
        <authorList>
            <person name="Elya C."/>
            <person name="Lovett B.R."/>
            <person name="Lee E."/>
            <person name="Macias A.M."/>
            <person name="Hajek A.E."/>
            <person name="De Bivort B.L."/>
            <person name="Kasson M.T."/>
            <person name="De Fine Licht H.H."/>
            <person name="Stajich J.E."/>
        </authorList>
    </citation>
    <scope>NUCLEOTIDE SEQUENCE</scope>
    <source>
        <strain evidence="1">Berkeley</strain>
    </source>
</reference>
<dbReference type="EMBL" id="QTSX02000039">
    <property type="protein sequence ID" value="KAJ9089578.1"/>
    <property type="molecule type" value="Genomic_DNA"/>
</dbReference>
<accession>A0ACC2URW4</accession>
<proteinExistence type="predicted"/>
<sequence length="228" mass="25477">MMRSQPGGSDLFDSYEQEFKTLAVGLEKRIHQSISRAEGEERKALVRSAERECDEGDEILAQMEAELGNLPRTSRSPLQTKLKAHQTTLAGLKRDLKKSLVQLSNASREELFGARLGVGADATQMDQRASLLSGTERLNESSSRLESSHRLALETEQLGAGILTDLRAQRDQIVNTRNTLREADAHVDTAQRTLKEMAYRMLQNRLIMTAAVILLIALILLILYFKLS</sequence>
<keyword evidence="2" id="KW-1185">Reference proteome</keyword>
<protein>
    <submittedName>
        <fullName evidence="1">t-SNARE VTI1</fullName>
    </submittedName>
</protein>
<evidence type="ECO:0000313" key="2">
    <source>
        <dbReference type="Proteomes" id="UP001165960"/>
    </source>
</evidence>
<gene>
    <name evidence="1" type="primary">vti1_2</name>
    <name evidence="1" type="ORF">DSO57_1011417</name>
</gene>
<evidence type="ECO:0000313" key="1">
    <source>
        <dbReference type="EMBL" id="KAJ9089578.1"/>
    </source>
</evidence>
<dbReference type="Proteomes" id="UP001165960">
    <property type="component" value="Unassembled WGS sequence"/>
</dbReference>
<organism evidence="1 2">
    <name type="scientific">Entomophthora muscae</name>
    <dbReference type="NCBI Taxonomy" id="34485"/>
    <lineage>
        <taxon>Eukaryota</taxon>
        <taxon>Fungi</taxon>
        <taxon>Fungi incertae sedis</taxon>
        <taxon>Zoopagomycota</taxon>
        <taxon>Entomophthoromycotina</taxon>
        <taxon>Entomophthoromycetes</taxon>
        <taxon>Entomophthorales</taxon>
        <taxon>Entomophthoraceae</taxon>
        <taxon>Entomophthora</taxon>
    </lineage>
</organism>
<comment type="caution">
    <text evidence="1">The sequence shown here is derived from an EMBL/GenBank/DDBJ whole genome shotgun (WGS) entry which is preliminary data.</text>
</comment>
<name>A0ACC2URW4_9FUNG</name>